<comment type="subunit">
    <text evidence="4">Homodimer.</text>
</comment>
<dbReference type="EC" id="3.1.3.1" evidence="30"/>
<feature type="binding site" evidence="28">
    <location>
        <position position="349"/>
    </location>
    <ligand>
        <name>Zn(2+)</name>
        <dbReference type="ChEBI" id="CHEBI:29105"/>
        <label>1</label>
    </ligand>
</feature>
<evidence type="ECO:0000256" key="5">
    <source>
        <dbReference type="ARBA" id="ARBA00022475"/>
    </source>
</evidence>
<dbReference type="GO" id="GO:0098552">
    <property type="term" value="C:side of membrane"/>
    <property type="evidence" value="ECO:0007669"/>
    <property type="project" value="UniProtKB-KW"/>
</dbReference>
<dbReference type="AlphaFoldDB" id="A0A6P8PTK9"/>
<evidence type="ECO:0000256" key="17">
    <source>
        <dbReference type="ARBA" id="ARBA00023180"/>
    </source>
</evidence>
<feature type="binding site" evidence="28">
    <location>
        <position position="345"/>
    </location>
    <ligand>
        <name>Zn(2+)</name>
        <dbReference type="ChEBI" id="CHEBI:29105"/>
        <label>2</label>
    </ligand>
</feature>
<dbReference type="PANTHER" id="PTHR11596:SF74">
    <property type="entry name" value="ALKALINE PHOSPHATASE, TISSUE-NONSPECIFIC ISOZYME"/>
    <property type="match status" value="1"/>
</dbReference>
<dbReference type="PANTHER" id="PTHR11596">
    <property type="entry name" value="ALKALINE PHOSPHATASE"/>
    <property type="match status" value="1"/>
</dbReference>
<evidence type="ECO:0000256" key="28">
    <source>
        <dbReference type="PIRSR" id="PIRSR601952-2"/>
    </source>
</evidence>
<dbReference type="Pfam" id="PF00245">
    <property type="entry name" value="Alk_phosphatase"/>
    <property type="match status" value="1"/>
</dbReference>
<dbReference type="InterPro" id="IPR017850">
    <property type="entry name" value="Alkaline_phosphatase_core_sf"/>
</dbReference>
<evidence type="ECO:0000256" key="11">
    <source>
        <dbReference type="ARBA" id="ARBA00022801"/>
    </source>
</evidence>
<evidence type="ECO:0000256" key="20">
    <source>
        <dbReference type="ARBA" id="ARBA00036923"/>
    </source>
</evidence>
<proteinExistence type="inferred from homology"/>
<keyword evidence="32" id="KW-1185">Reference proteome</keyword>
<comment type="catalytic activity">
    <reaction evidence="22">
        <text>diphosphate + H2O = 2 phosphate + H(+)</text>
        <dbReference type="Rhea" id="RHEA:24576"/>
        <dbReference type="ChEBI" id="CHEBI:15377"/>
        <dbReference type="ChEBI" id="CHEBI:15378"/>
        <dbReference type="ChEBI" id="CHEBI:33019"/>
        <dbReference type="ChEBI" id="CHEBI:43474"/>
    </reaction>
    <physiologicalReaction direction="left-to-right" evidence="22">
        <dbReference type="Rhea" id="RHEA:24577"/>
    </physiologicalReaction>
</comment>
<evidence type="ECO:0000256" key="7">
    <source>
        <dbReference type="ARBA" id="ARBA00022591"/>
    </source>
</evidence>
<dbReference type="GO" id="GO:0031214">
    <property type="term" value="P:biomineral tissue development"/>
    <property type="evidence" value="ECO:0007669"/>
    <property type="project" value="UniProtKB-KW"/>
</dbReference>
<dbReference type="InterPro" id="IPR018299">
    <property type="entry name" value="Alkaline_phosphatase_AS"/>
</dbReference>
<evidence type="ECO:0000256" key="9">
    <source>
        <dbReference type="ARBA" id="ARBA00022723"/>
    </source>
</evidence>
<comment type="catalytic activity">
    <reaction evidence="24">
        <text>phosphoethanolamine + H2O = ethanolamine + phosphate</text>
        <dbReference type="Rhea" id="RHEA:16089"/>
        <dbReference type="ChEBI" id="CHEBI:15377"/>
        <dbReference type="ChEBI" id="CHEBI:43474"/>
        <dbReference type="ChEBI" id="CHEBI:57603"/>
        <dbReference type="ChEBI" id="CHEBI:58190"/>
    </reaction>
    <physiologicalReaction direction="left-to-right" evidence="24">
        <dbReference type="Rhea" id="RHEA:16090"/>
    </physiologicalReaction>
</comment>
<keyword evidence="10 31" id="KW-0732">Signal</keyword>
<evidence type="ECO:0000256" key="30">
    <source>
        <dbReference type="RuleBase" id="RU003947"/>
    </source>
</evidence>
<feature type="binding site" evidence="28">
    <location>
        <position position="181"/>
    </location>
    <ligand>
        <name>Mg(2+)</name>
        <dbReference type="ChEBI" id="CHEBI:18420"/>
    </ligand>
</feature>
<dbReference type="KEGG" id="gsh:117349126"/>
<comment type="cofactor">
    <cofactor evidence="28">
        <name>Mg(2+)</name>
        <dbReference type="ChEBI" id="CHEBI:18420"/>
    </cofactor>
    <text evidence="28">Binds 1 Mg(2+) ion.</text>
</comment>
<comment type="cofactor">
    <cofactor evidence="1">
        <name>Ca(2+)</name>
        <dbReference type="ChEBI" id="CHEBI:29108"/>
    </cofactor>
</comment>
<evidence type="ECO:0000256" key="6">
    <source>
        <dbReference type="ARBA" id="ARBA00022553"/>
    </source>
</evidence>
<keyword evidence="16" id="KW-1015">Disulfide bond</keyword>
<sequence>MAVGEKTMKSLFLLLLVKASLTEVSYPDQEKDPKYWRNQAQASLKTALYLQGHLNTNIANNIILFVGDGMSVATVTATRILKGQLKGKSGEETKLEMEKFPYVALSKTYNTDAQVPDSAGTATAYLCGVKANEGTVGLSAAAVRKQCNTSRGNEVDSILKWAKEAGKSVGVVTTTRVTHATPSAAYAHSVDRSWYSDNEMPSDAIRQGCKDIAWQLVNNIPDIEVILGGGRKYMYPKNTPDVEYPWDWNANGTRLDGLNLIKVWMENKPRGKVANYVWNRKQLLSLNPQKVDYVMGLFEPSDMKFEQERQSSTDPSLSEMVHVAIQTLQKNPKGFFLLVEAGRIDHGHHASRASQALHETIELDKTIALAGRNTKEDDTLTVVTSDHSHVFTFGGYAPRGNPMLGLSAGLSDTDFMPFTSIAYGNGPGFQLVDGGRQNISFIDIFDKNYQAQSAVPLQTETHSGEDVAIFAKGPLAHLLHGVHEQNYIPHVMAYAACIGQNKDHCKPKAASKTSRPFTLTSTLLYILSILSWL</sequence>
<keyword evidence="5" id="KW-1003">Cell membrane</keyword>
<dbReference type="Proteomes" id="UP000515159">
    <property type="component" value="Chromosome 15"/>
</dbReference>
<keyword evidence="6" id="KW-0597">Phosphoprotein</keyword>
<feature type="binding site" evidence="28">
    <location>
        <position position="340"/>
    </location>
    <ligand>
        <name>Mg(2+)</name>
        <dbReference type="ChEBI" id="CHEBI:18420"/>
    </ligand>
</feature>
<accession>A0A6P8PTK9</accession>
<keyword evidence="18" id="KW-0449">Lipoprotein</keyword>
<evidence type="ECO:0000256" key="1">
    <source>
        <dbReference type="ARBA" id="ARBA00001913"/>
    </source>
</evidence>
<evidence type="ECO:0000256" key="12">
    <source>
        <dbReference type="ARBA" id="ARBA00022833"/>
    </source>
</evidence>
<protein>
    <recommendedName>
        <fullName evidence="30">Alkaline phosphatase</fullName>
        <ecNumber evidence="30">3.1.3.1</ecNumber>
    </recommendedName>
</protein>
<dbReference type="GeneID" id="117349126"/>
<feature type="binding site" evidence="28">
    <location>
        <position position="387"/>
    </location>
    <ligand>
        <name>Zn(2+)</name>
        <dbReference type="ChEBI" id="CHEBI:29105"/>
        <label>2</label>
    </ligand>
</feature>
<evidence type="ECO:0000256" key="14">
    <source>
        <dbReference type="ARBA" id="ARBA00022842"/>
    </source>
</evidence>
<feature type="binding site" evidence="28">
    <location>
        <position position="68"/>
    </location>
    <ligand>
        <name>Mg(2+)</name>
        <dbReference type="ChEBI" id="CHEBI:18420"/>
    </ligand>
</feature>
<dbReference type="SUPFAM" id="SSF53649">
    <property type="entry name" value="Alkaline phosphatase-like"/>
    <property type="match status" value="1"/>
</dbReference>
<keyword evidence="11 30" id="KW-0378">Hydrolase</keyword>
<evidence type="ECO:0000256" key="10">
    <source>
        <dbReference type="ARBA" id="ARBA00022729"/>
    </source>
</evidence>
<feature type="signal peptide" evidence="31">
    <location>
        <begin position="1"/>
        <end position="27"/>
    </location>
</feature>
<keyword evidence="13" id="KW-0106">Calcium</keyword>
<evidence type="ECO:0000256" key="23">
    <source>
        <dbReference type="ARBA" id="ARBA00048778"/>
    </source>
</evidence>
<comment type="catalytic activity">
    <reaction evidence="26">
        <text>ADP + H2O = AMP + phosphate + H(+)</text>
        <dbReference type="Rhea" id="RHEA:61436"/>
        <dbReference type="ChEBI" id="CHEBI:15377"/>
        <dbReference type="ChEBI" id="CHEBI:15378"/>
        <dbReference type="ChEBI" id="CHEBI:43474"/>
        <dbReference type="ChEBI" id="CHEBI:456215"/>
        <dbReference type="ChEBI" id="CHEBI:456216"/>
    </reaction>
    <physiologicalReaction direction="left-to-right" evidence="26">
        <dbReference type="Rhea" id="RHEA:61437"/>
    </physiologicalReaction>
</comment>
<feature type="binding site" evidence="28">
    <location>
        <position position="386"/>
    </location>
    <ligand>
        <name>Zn(2+)</name>
        <dbReference type="ChEBI" id="CHEBI:29105"/>
        <label>2</label>
    </ligand>
</feature>
<feature type="binding site" evidence="28">
    <location>
        <position position="68"/>
    </location>
    <ligand>
        <name>Zn(2+)</name>
        <dbReference type="ChEBI" id="CHEBI:29105"/>
        <label>2</label>
    </ligand>
</feature>
<evidence type="ECO:0000256" key="22">
    <source>
        <dbReference type="ARBA" id="ARBA00048097"/>
    </source>
</evidence>
<feature type="active site" description="Phosphoserine intermediate" evidence="27">
    <location>
        <position position="118"/>
    </location>
</feature>
<keyword evidence="14 28" id="KW-0460">Magnesium</keyword>
<keyword evidence="15" id="KW-0472">Membrane</keyword>
<comment type="catalytic activity">
    <reaction evidence="23">
        <text>ATP + H2O = ADP + phosphate + H(+)</text>
        <dbReference type="Rhea" id="RHEA:13065"/>
        <dbReference type="ChEBI" id="CHEBI:15377"/>
        <dbReference type="ChEBI" id="CHEBI:15378"/>
        <dbReference type="ChEBI" id="CHEBI:30616"/>
        <dbReference type="ChEBI" id="CHEBI:43474"/>
        <dbReference type="ChEBI" id="CHEBI:456216"/>
    </reaction>
    <physiologicalReaction direction="left-to-right" evidence="23">
        <dbReference type="Rhea" id="RHEA:13066"/>
    </physiologicalReaction>
</comment>
<keyword evidence="8" id="KW-0336">GPI-anchor</keyword>
<keyword evidence="17" id="KW-0325">Glycoprotein</keyword>
<feature type="binding site" evidence="28">
    <location>
        <position position="179"/>
    </location>
    <ligand>
        <name>Mg(2+)</name>
        <dbReference type="ChEBI" id="CHEBI:18420"/>
    </ligand>
</feature>
<evidence type="ECO:0000256" key="25">
    <source>
        <dbReference type="ARBA" id="ARBA00049444"/>
    </source>
</evidence>
<dbReference type="SMART" id="SM00098">
    <property type="entry name" value="alkPPc"/>
    <property type="match status" value="1"/>
</dbReference>
<evidence type="ECO:0000256" key="26">
    <source>
        <dbReference type="ARBA" id="ARBA00049526"/>
    </source>
</evidence>
<dbReference type="GO" id="GO:0005886">
    <property type="term" value="C:plasma membrane"/>
    <property type="evidence" value="ECO:0007669"/>
    <property type="project" value="UniProtKB-SubCell"/>
</dbReference>
<evidence type="ECO:0000256" key="4">
    <source>
        <dbReference type="ARBA" id="ARBA00011738"/>
    </source>
</evidence>
<evidence type="ECO:0000256" key="31">
    <source>
        <dbReference type="SAM" id="SignalP"/>
    </source>
</evidence>
<gene>
    <name evidence="33" type="primary">LOC117349126</name>
</gene>
<evidence type="ECO:0000256" key="21">
    <source>
        <dbReference type="ARBA" id="ARBA00037828"/>
    </source>
</evidence>
<dbReference type="PROSITE" id="PS00123">
    <property type="entry name" value="ALKALINE_PHOSPHATASE"/>
    <property type="match status" value="1"/>
</dbReference>
<evidence type="ECO:0000256" key="24">
    <source>
        <dbReference type="ARBA" id="ARBA00048929"/>
    </source>
</evidence>
<feature type="binding site" evidence="28">
    <location>
        <position position="462"/>
    </location>
    <ligand>
        <name>Zn(2+)</name>
        <dbReference type="ChEBI" id="CHEBI:29105"/>
        <label>2</label>
    </ligand>
</feature>
<evidence type="ECO:0000256" key="3">
    <source>
        <dbReference type="ARBA" id="ARBA00005984"/>
    </source>
</evidence>
<evidence type="ECO:0000256" key="27">
    <source>
        <dbReference type="PIRSR" id="PIRSR601952-1"/>
    </source>
</evidence>
<comment type="similarity">
    <text evidence="3 29">Belongs to the alkaline phosphatase family.</text>
</comment>
<dbReference type="GO" id="GO:0046872">
    <property type="term" value="F:metal ion binding"/>
    <property type="evidence" value="ECO:0007669"/>
    <property type="project" value="UniProtKB-KW"/>
</dbReference>
<comment type="cofactor">
    <cofactor evidence="28">
        <name>Zn(2+)</name>
        <dbReference type="ChEBI" id="CHEBI:29105"/>
    </cofactor>
    <text evidence="28">Binds 2 Zn(2+) ions.</text>
</comment>
<reference evidence="33" key="1">
    <citation type="submission" date="2025-08" db="UniProtKB">
        <authorList>
            <consortium name="RefSeq"/>
        </authorList>
    </citation>
    <scope>IDENTIFICATION</scope>
</reference>
<keyword evidence="9 28" id="KW-0479">Metal-binding</keyword>
<dbReference type="RefSeq" id="XP_033778063.1">
    <property type="nucleotide sequence ID" value="XM_033922172.1"/>
</dbReference>
<name>A0A6P8PTK9_GEOSA</name>
<comment type="subcellular location">
    <subcellularLocation>
        <location evidence="2">Cell membrane</location>
        <topology evidence="2">Lipid-anchor</topology>
        <topology evidence="2">GPI-anchor</topology>
    </subcellularLocation>
    <subcellularLocation>
        <location evidence="21">Extracellular vesicle membrane</location>
        <topology evidence="21">Lipid-anchor</topology>
        <topology evidence="21">GPI-anchor</topology>
    </subcellularLocation>
</comment>
<feature type="chain" id="PRO_5027702769" description="Alkaline phosphatase" evidence="31">
    <location>
        <begin position="28"/>
        <end position="533"/>
    </location>
</feature>
<dbReference type="InParanoid" id="A0A6P8PTK9"/>
<evidence type="ECO:0000256" key="18">
    <source>
        <dbReference type="ARBA" id="ARBA00023288"/>
    </source>
</evidence>
<evidence type="ECO:0000313" key="32">
    <source>
        <dbReference type="Proteomes" id="UP000515159"/>
    </source>
</evidence>
<comment type="catalytic activity">
    <reaction evidence="19">
        <text>a phosphate monoester + H2O = an alcohol + phosphate</text>
        <dbReference type="Rhea" id="RHEA:15017"/>
        <dbReference type="ChEBI" id="CHEBI:15377"/>
        <dbReference type="ChEBI" id="CHEBI:30879"/>
        <dbReference type="ChEBI" id="CHEBI:43474"/>
        <dbReference type="ChEBI" id="CHEBI:67140"/>
        <dbReference type="EC" id="3.1.3.1"/>
    </reaction>
    <physiologicalReaction direction="left-to-right" evidence="19">
        <dbReference type="Rhea" id="RHEA:15018"/>
    </physiologicalReaction>
</comment>
<dbReference type="PRINTS" id="PR00113">
    <property type="entry name" value="ALKPHPHTASE"/>
</dbReference>
<dbReference type="OrthoDB" id="5818554at2759"/>
<evidence type="ECO:0000256" key="16">
    <source>
        <dbReference type="ARBA" id="ARBA00023157"/>
    </source>
</evidence>
<evidence type="ECO:0000256" key="2">
    <source>
        <dbReference type="ARBA" id="ARBA00004609"/>
    </source>
</evidence>
<comment type="catalytic activity">
    <reaction evidence="25">
        <text>pyridoxal 5'-phosphate + H2O = pyridoxal + phosphate</text>
        <dbReference type="Rhea" id="RHEA:20533"/>
        <dbReference type="ChEBI" id="CHEBI:15377"/>
        <dbReference type="ChEBI" id="CHEBI:17310"/>
        <dbReference type="ChEBI" id="CHEBI:43474"/>
        <dbReference type="ChEBI" id="CHEBI:597326"/>
    </reaction>
    <physiologicalReaction direction="left-to-right" evidence="25">
        <dbReference type="Rhea" id="RHEA:20534"/>
    </physiologicalReaction>
</comment>
<dbReference type="InterPro" id="IPR001952">
    <property type="entry name" value="Alkaline_phosphatase"/>
</dbReference>
<evidence type="ECO:0000256" key="13">
    <source>
        <dbReference type="ARBA" id="ARBA00022837"/>
    </source>
</evidence>
<evidence type="ECO:0000256" key="8">
    <source>
        <dbReference type="ARBA" id="ARBA00022622"/>
    </source>
</evidence>
<evidence type="ECO:0000256" key="29">
    <source>
        <dbReference type="RuleBase" id="RU003946"/>
    </source>
</evidence>
<organism evidence="32 33">
    <name type="scientific">Geotrypetes seraphini</name>
    <name type="common">Gaboon caecilian</name>
    <name type="synonym">Caecilia seraphini</name>
    <dbReference type="NCBI Taxonomy" id="260995"/>
    <lineage>
        <taxon>Eukaryota</taxon>
        <taxon>Metazoa</taxon>
        <taxon>Chordata</taxon>
        <taxon>Craniata</taxon>
        <taxon>Vertebrata</taxon>
        <taxon>Euteleostomi</taxon>
        <taxon>Amphibia</taxon>
        <taxon>Gymnophiona</taxon>
        <taxon>Geotrypetes</taxon>
    </lineage>
</organism>
<evidence type="ECO:0000256" key="19">
    <source>
        <dbReference type="ARBA" id="ARBA00036105"/>
    </source>
</evidence>
<evidence type="ECO:0000256" key="15">
    <source>
        <dbReference type="ARBA" id="ARBA00023136"/>
    </source>
</evidence>
<keyword evidence="7" id="KW-0091">Biomineralization</keyword>
<evidence type="ECO:0000313" key="33">
    <source>
        <dbReference type="RefSeq" id="XP_033778063.1"/>
    </source>
</evidence>
<dbReference type="CDD" id="cd16012">
    <property type="entry name" value="ALP"/>
    <property type="match status" value="1"/>
</dbReference>
<comment type="catalytic activity">
    <reaction evidence="20">
        <text>AMP + H2O = adenosine + phosphate</text>
        <dbReference type="Rhea" id="RHEA:29375"/>
        <dbReference type="ChEBI" id="CHEBI:15377"/>
        <dbReference type="ChEBI" id="CHEBI:16335"/>
        <dbReference type="ChEBI" id="CHEBI:43474"/>
        <dbReference type="ChEBI" id="CHEBI:456215"/>
    </reaction>
    <physiologicalReaction direction="left-to-right" evidence="20">
        <dbReference type="Rhea" id="RHEA:29376"/>
    </physiologicalReaction>
</comment>
<dbReference type="FunFam" id="3.40.720.10:FF:000008">
    <property type="entry name" value="Alkaline phosphatase"/>
    <property type="match status" value="1"/>
</dbReference>
<dbReference type="Gene3D" id="3.40.720.10">
    <property type="entry name" value="Alkaline Phosphatase, subunit A"/>
    <property type="match status" value="1"/>
</dbReference>
<dbReference type="GO" id="GO:0004035">
    <property type="term" value="F:alkaline phosphatase activity"/>
    <property type="evidence" value="ECO:0007669"/>
    <property type="project" value="UniProtKB-EC"/>
</dbReference>
<keyword evidence="12 28" id="KW-0862">Zinc</keyword>